<dbReference type="SUPFAM" id="SSF53335">
    <property type="entry name" value="S-adenosyl-L-methionine-dependent methyltransferases"/>
    <property type="match status" value="1"/>
</dbReference>
<proteinExistence type="predicted"/>
<sequence>MDAQYWDELYGSRDQLFSGAPNGVLVAEAGELPPGRALDVGCGEGGDAIWLARRGWQVTGIDISRTALRRAAAAAAAADGDGVDGAGHADGAGGSNVVDRVTWTHADLSVAPPPPADAFDLVSVQYFPLWHEPEHTALRGLLAAVARGGTLLFVGHDVTDFTPDDGHRFDPADLYQPGEVAGLLGDDWEIAVNGTRPRTVPAPEGTHHTHDVVLRAQRLR</sequence>
<dbReference type="InterPro" id="IPR041698">
    <property type="entry name" value="Methyltransf_25"/>
</dbReference>
<dbReference type="EMBL" id="JADKMA010000100">
    <property type="protein sequence ID" value="MBO8193898.1"/>
    <property type="molecule type" value="Genomic_DNA"/>
</dbReference>
<dbReference type="InterPro" id="IPR029063">
    <property type="entry name" value="SAM-dependent_MTases_sf"/>
</dbReference>
<reference evidence="5 6" key="1">
    <citation type="submission" date="2020-11" db="EMBL/GenBank/DDBJ databases">
        <title>Streptomyces spirodelae sp. nov., isolated from duckweed.</title>
        <authorList>
            <person name="Saimee Y."/>
            <person name="Duangmal K."/>
        </authorList>
    </citation>
    <scope>NUCLEOTIDE SEQUENCE [LARGE SCALE GENOMIC DNA]</scope>
    <source>
        <strain evidence="5 6">S16-07</strain>
    </source>
</reference>
<comment type="caution">
    <text evidence="5">The sequence shown here is derived from an EMBL/GenBank/DDBJ whole genome shotgun (WGS) entry which is preliminary data.</text>
</comment>
<dbReference type="Pfam" id="PF13649">
    <property type="entry name" value="Methyltransf_25"/>
    <property type="match status" value="1"/>
</dbReference>
<name>A0ABS3XEY3_9ACTN</name>
<keyword evidence="3" id="KW-0949">S-adenosyl-L-methionine</keyword>
<dbReference type="CDD" id="cd02440">
    <property type="entry name" value="AdoMet_MTases"/>
    <property type="match status" value="1"/>
</dbReference>
<evidence type="ECO:0000313" key="5">
    <source>
        <dbReference type="EMBL" id="MBO8193898.1"/>
    </source>
</evidence>
<keyword evidence="2" id="KW-0808">Transferase</keyword>
<accession>A0ABS3XEY3</accession>
<dbReference type="PANTHER" id="PTHR43464:SF19">
    <property type="entry name" value="UBIQUINONE BIOSYNTHESIS O-METHYLTRANSFERASE, MITOCHONDRIAL"/>
    <property type="match status" value="1"/>
</dbReference>
<dbReference type="Proteomes" id="UP001519064">
    <property type="component" value="Unassembled WGS sequence"/>
</dbReference>
<feature type="domain" description="Methyltransferase" evidence="4">
    <location>
        <begin position="38"/>
        <end position="149"/>
    </location>
</feature>
<keyword evidence="6" id="KW-1185">Reference proteome</keyword>
<organism evidence="5 6">
    <name type="scientific">Streptomyces oryzae</name>
    <dbReference type="NCBI Taxonomy" id="1434886"/>
    <lineage>
        <taxon>Bacteria</taxon>
        <taxon>Bacillati</taxon>
        <taxon>Actinomycetota</taxon>
        <taxon>Actinomycetes</taxon>
        <taxon>Kitasatosporales</taxon>
        <taxon>Streptomycetaceae</taxon>
        <taxon>Streptomyces</taxon>
    </lineage>
</organism>
<evidence type="ECO:0000259" key="4">
    <source>
        <dbReference type="Pfam" id="PF13649"/>
    </source>
</evidence>
<dbReference type="PANTHER" id="PTHR43464">
    <property type="entry name" value="METHYLTRANSFERASE"/>
    <property type="match status" value="1"/>
</dbReference>
<keyword evidence="1 5" id="KW-0489">Methyltransferase</keyword>
<evidence type="ECO:0000313" key="6">
    <source>
        <dbReference type="Proteomes" id="UP001519064"/>
    </source>
</evidence>
<evidence type="ECO:0000256" key="2">
    <source>
        <dbReference type="ARBA" id="ARBA00022679"/>
    </source>
</evidence>
<evidence type="ECO:0000256" key="3">
    <source>
        <dbReference type="ARBA" id="ARBA00022691"/>
    </source>
</evidence>
<dbReference type="GO" id="GO:0032259">
    <property type="term" value="P:methylation"/>
    <property type="evidence" value="ECO:0007669"/>
    <property type="project" value="UniProtKB-KW"/>
</dbReference>
<dbReference type="Gene3D" id="3.40.50.150">
    <property type="entry name" value="Vaccinia Virus protein VP39"/>
    <property type="match status" value="1"/>
</dbReference>
<dbReference type="RefSeq" id="WP_209241010.1">
    <property type="nucleotide sequence ID" value="NZ_JADKMA010000100.1"/>
</dbReference>
<protein>
    <submittedName>
        <fullName evidence="5">Methyltransferase domain-containing protein</fullName>
    </submittedName>
</protein>
<dbReference type="GO" id="GO:0008168">
    <property type="term" value="F:methyltransferase activity"/>
    <property type="evidence" value="ECO:0007669"/>
    <property type="project" value="UniProtKB-KW"/>
</dbReference>
<gene>
    <name evidence="5" type="ORF">ITI46_19840</name>
</gene>
<evidence type="ECO:0000256" key="1">
    <source>
        <dbReference type="ARBA" id="ARBA00022603"/>
    </source>
</evidence>